<keyword evidence="2" id="KW-0812">Transmembrane</keyword>
<proteinExistence type="predicted"/>
<evidence type="ECO:0000313" key="4">
    <source>
        <dbReference type="Proteomes" id="UP000027661"/>
    </source>
</evidence>
<evidence type="ECO:0000256" key="1">
    <source>
        <dbReference type="PROSITE-ProRule" id="PRU00339"/>
    </source>
</evidence>
<feature type="transmembrane region" description="Helical" evidence="2">
    <location>
        <begin position="360"/>
        <end position="382"/>
    </location>
</feature>
<sequence>MNRKMNRAFYMLLFTFSLYGCNVEMSQKVNETLYQAENCMEEFPDSALSLLQHISHPEDLKGKAQADYALFYSQACDKNRISITNDSLIRIAVRYYEDKDEDLNAAKSYFYLGCVYRNANQDAMAIEAYLKALDKMPKGKPHKLWMQIYFNLGERYRYQNLYGSSMEMFQKCLGASKELKDSSLLFFPYREIARTYLFEDKNDSALIYYQKALVVSRLIHDDFWEAAILSDMSQTYLYKKDTLKAERLIVASIEKNKSVGSLYLKSKFLYYRNELDSAKRLLLAACQSRDLYDKASCYNLLYEIEKKLQNHFYAYAYNDSFNLYRDSIEILKRPQEIQNLHIKHAIELQKGEEKRKEENIYWIICFIFMMLLSGCLCLYLYLKKKYKEYLLRKRILTLNDQNQTISNYLEQKLGKEIPLQETITAFKREKLQRGTDAFNASPWKEKLNEVEKQIKSGNYIKPDEQRLLYQELDVSFKEFIAGITEIYPKMSREDVYYCILSSQNYKSRTIMYCMSSSGGALRIRKNRLKKNMAEDTFQMIFRK</sequence>
<dbReference type="PROSITE" id="PS51257">
    <property type="entry name" value="PROKAR_LIPOPROTEIN"/>
    <property type="match status" value="1"/>
</dbReference>
<accession>A0A069SHY7</accession>
<feature type="repeat" description="TPR" evidence="1">
    <location>
        <begin position="106"/>
        <end position="139"/>
    </location>
</feature>
<name>A0A069SHY7_PHOVU</name>
<dbReference type="InterPro" id="IPR011990">
    <property type="entry name" value="TPR-like_helical_dom_sf"/>
</dbReference>
<gene>
    <name evidence="3" type="ORF">M099_2650</name>
</gene>
<dbReference type="PATRIC" id="fig|1339352.3.peg.2547"/>
<reference evidence="3 4" key="1">
    <citation type="submission" date="2014-04" db="EMBL/GenBank/DDBJ databases">
        <authorList>
            <person name="Sears C."/>
            <person name="Carroll K."/>
            <person name="Sack B.R."/>
            <person name="Qadri F."/>
            <person name="Myers L.L."/>
            <person name="Chung G.-T."/>
            <person name="Escheverria P."/>
            <person name="Fraser C.M."/>
            <person name="Sadzewicz L."/>
            <person name="Shefchek K.A."/>
            <person name="Tallon L."/>
            <person name="Das S.P."/>
            <person name="Daugherty S."/>
            <person name="Mongodin E.F."/>
        </authorList>
    </citation>
    <scope>NUCLEOTIDE SEQUENCE [LARGE SCALE GENOMIC DNA]</scope>
    <source>
        <strain evidence="3 4">3975 RP4</strain>
    </source>
</reference>
<dbReference type="InterPro" id="IPR019734">
    <property type="entry name" value="TPR_rpt"/>
</dbReference>
<dbReference type="SUPFAM" id="SSF48452">
    <property type="entry name" value="TPR-like"/>
    <property type="match status" value="1"/>
</dbReference>
<evidence type="ECO:0000313" key="3">
    <source>
        <dbReference type="EMBL" id="KDS53340.1"/>
    </source>
</evidence>
<keyword evidence="2" id="KW-0472">Membrane</keyword>
<dbReference type="PROSITE" id="PS50005">
    <property type="entry name" value="TPR"/>
    <property type="match status" value="1"/>
</dbReference>
<dbReference type="SMART" id="SM00028">
    <property type="entry name" value="TPR"/>
    <property type="match status" value="3"/>
</dbReference>
<comment type="caution">
    <text evidence="3">The sequence shown here is derived from an EMBL/GenBank/DDBJ whole genome shotgun (WGS) entry which is preliminary data.</text>
</comment>
<organism evidence="3 4">
    <name type="scientific">Phocaeicola vulgatus str. 3975 RP4</name>
    <dbReference type="NCBI Taxonomy" id="1339352"/>
    <lineage>
        <taxon>Bacteria</taxon>
        <taxon>Pseudomonadati</taxon>
        <taxon>Bacteroidota</taxon>
        <taxon>Bacteroidia</taxon>
        <taxon>Bacteroidales</taxon>
        <taxon>Bacteroidaceae</taxon>
        <taxon>Phocaeicola</taxon>
    </lineage>
</organism>
<dbReference type="AlphaFoldDB" id="A0A069SHY7"/>
<protein>
    <submittedName>
        <fullName evidence="3">Tetratricopeptide repeat family protein</fullName>
    </submittedName>
</protein>
<keyword evidence="2" id="KW-1133">Transmembrane helix</keyword>
<dbReference type="EMBL" id="JNHM01000031">
    <property type="protein sequence ID" value="KDS53340.1"/>
    <property type="molecule type" value="Genomic_DNA"/>
</dbReference>
<dbReference type="Proteomes" id="UP000027661">
    <property type="component" value="Unassembled WGS sequence"/>
</dbReference>
<keyword evidence="1" id="KW-0802">TPR repeat</keyword>
<dbReference type="Gene3D" id="1.25.40.10">
    <property type="entry name" value="Tetratricopeptide repeat domain"/>
    <property type="match status" value="1"/>
</dbReference>
<evidence type="ECO:0000256" key="2">
    <source>
        <dbReference type="SAM" id="Phobius"/>
    </source>
</evidence>